<keyword evidence="1" id="KW-0472">Membrane</keyword>
<evidence type="ECO:0008006" key="4">
    <source>
        <dbReference type="Google" id="ProtNLM"/>
    </source>
</evidence>
<gene>
    <name evidence="2" type="ORF">AN619_12130</name>
</gene>
<dbReference type="STRING" id="520762.AN619_12130"/>
<evidence type="ECO:0000313" key="2">
    <source>
        <dbReference type="EMBL" id="KXG76256.1"/>
    </source>
</evidence>
<feature type="transmembrane region" description="Helical" evidence="1">
    <location>
        <begin position="45"/>
        <end position="66"/>
    </location>
</feature>
<dbReference type="AlphaFoldDB" id="A0A140L6T1"/>
<feature type="transmembrane region" description="Helical" evidence="1">
    <location>
        <begin position="12"/>
        <end position="33"/>
    </location>
</feature>
<reference evidence="2 3" key="1">
    <citation type="submission" date="2015-12" db="EMBL/GenBank/DDBJ databases">
        <title>Draft genome sequence of the thermoanaerobe Thermotalea metallivorans, an isolate from the runoff channel of the Great Artesian Basin, Australia.</title>
        <authorList>
            <person name="Patel B.K."/>
        </authorList>
    </citation>
    <scope>NUCLEOTIDE SEQUENCE [LARGE SCALE GENOMIC DNA]</scope>
    <source>
        <strain evidence="2 3">B2-1</strain>
    </source>
</reference>
<protein>
    <recommendedName>
        <fullName evidence="4">ATP synthase protein I</fullName>
    </recommendedName>
</protein>
<keyword evidence="3" id="KW-1185">Reference proteome</keyword>
<keyword evidence="1" id="KW-1133">Transmembrane helix</keyword>
<dbReference type="Pfam" id="PF09527">
    <property type="entry name" value="ATPase_gene1"/>
    <property type="match status" value="1"/>
</dbReference>
<dbReference type="InterPro" id="IPR032820">
    <property type="entry name" value="ATPase_put"/>
</dbReference>
<proteinExistence type="predicted"/>
<evidence type="ECO:0000313" key="3">
    <source>
        <dbReference type="Proteomes" id="UP000070456"/>
    </source>
</evidence>
<dbReference type="EMBL" id="LOEE01000028">
    <property type="protein sequence ID" value="KXG76256.1"/>
    <property type="molecule type" value="Genomic_DNA"/>
</dbReference>
<comment type="caution">
    <text evidence="2">The sequence shown here is derived from an EMBL/GenBank/DDBJ whole genome shotgun (WGS) entry which is preliminary data.</text>
</comment>
<keyword evidence="1" id="KW-0812">Transmembrane</keyword>
<evidence type="ECO:0000256" key="1">
    <source>
        <dbReference type="SAM" id="Phobius"/>
    </source>
</evidence>
<dbReference type="RefSeq" id="WP_068555765.1">
    <property type="nucleotide sequence ID" value="NZ_LOEE01000028.1"/>
</dbReference>
<dbReference type="OrthoDB" id="1708087at2"/>
<name>A0A140L6T1_9FIRM</name>
<sequence>MAKNNMKLLQNLSLLTHIGLTMTIPIVAGVYIGNWIDQRLQSGNGFLVIFTVVGVVAAFLNVYKLVMKWMK</sequence>
<dbReference type="Proteomes" id="UP000070456">
    <property type="component" value="Unassembled WGS sequence"/>
</dbReference>
<organism evidence="2 3">
    <name type="scientific">Thermotalea metallivorans</name>
    <dbReference type="NCBI Taxonomy" id="520762"/>
    <lineage>
        <taxon>Bacteria</taxon>
        <taxon>Bacillati</taxon>
        <taxon>Bacillota</taxon>
        <taxon>Clostridia</taxon>
        <taxon>Peptostreptococcales</taxon>
        <taxon>Thermotaleaceae</taxon>
        <taxon>Thermotalea</taxon>
    </lineage>
</organism>
<accession>A0A140L6T1</accession>